<proteinExistence type="predicted"/>
<sequence length="115" mass="12720">MKAAYGQSHESPFSVRYSGRTILKFYHYARRTVPLPSFEFPRLSHSPATGINQQQPPVPSTSSTHSSSSRQPGSHQSQSTSRVQAAGRTAANHSEQQPETGRRQPLAFSQLLENI</sequence>
<comment type="caution">
    <text evidence="2">The sequence shown here is derived from an EMBL/GenBank/DDBJ whole genome shotgun (WGS) entry which is preliminary data.</text>
</comment>
<dbReference type="AlphaFoldDB" id="A0A9J5YRI4"/>
<feature type="compositionally biased region" description="Low complexity" evidence="1">
    <location>
        <begin position="60"/>
        <end position="79"/>
    </location>
</feature>
<name>A0A9J5YRI4_SOLCO</name>
<accession>A0A9J5YRI4</accession>
<dbReference type="Proteomes" id="UP000824120">
    <property type="component" value="Chromosome 6"/>
</dbReference>
<feature type="region of interest" description="Disordered" evidence="1">
    <location>
        <begin position="38"/>
        <end position="115"/>
    </location>
</feature>
<dbReference type="OrthoDB" id="1718237at2759"/>
<evidence type="ECO:0000313" key="3">
    <source>
        <dbReference type="Proteomes" id="UP000824120"/>
    </source>
</evidence>
<evidence type="ECO:0000313" key="2">
    <source>
        <dbReference type="EMBL" id="KAG5602501.1"/>
    </source>
</evidence>
<keyword evidence="3" id="KW-1185">Reference proteome</keyword>
<dbReference type="EMBL" id="JACXVP010000006">
    <property type="protein sequence ID" value="KAG5602501.1"/>
    <property type="molecule type" value="Genomic_DNA"/>
</dbReference>
<gene>
    <name evidence="2" type="ORF">H5410_033871</name>
</gene>
<protein>
    <submittedName>
        <fullName evidence="2">Uncharacterized protein</fullName>
    </submittedName>
</protein>
<reference evidence="2 3" key="1">
    <citation type="submission" date="2020-09" db="EMBL/GenBank/DDBJ databases">
        <title>De no assembly of potato wild relative species, Solanum commersonii.</title>
        <authorList>
            <person name="Cho K."/>
        </authorList>
    </citation>
    <scope>NUCLEOTIDE SEQUENCE [LARGE SCALE GENOMIC DNA]</scope>
    <source>
        <strain evidence="2">LZ3.2</strain>
        <tissue evidence="2">Leaf</tissue>
    </source>
</reference>
<evidence type="ECO:0000256" key="1">
    <source>
        <dbReference type="SAM" id="MobiDB-lite"/>
    </source>
</evidence>
<organism evidence="2 3">
    <name type="scientific">Solanum commersonii</name>
    <name type="common">Commerson's wild potato</name>
    <name type="synonym">Commerson's nightshade</name>
    <dbReference type="NCBI Taxonomy" id="4109"/>
    <lineage>
        <taxon>Eukaryota</taxon>
        <taxon>Viridiplantae</taxon>
        <taxon>Streptophyta</taxon>
        <taxon>Embryophyta</taxon>
        <taxon>Tracheophyta</taxon>
        <taxon>Spermatophyta</taxon>
        <taxon>Magnoliopsida</taxon>
        <taxon>eudicotyledons</taxon>
        <taxon>Gunneridae</taxon>
        <taxon>Pentapetalae</taxon>
        <taxon>asterids</taxon>
        <taxon>lamiids</taxon>
        <taxon>Solanales</taxon>
        <taxon>Solanaceae</taxon>
        <taxon>Solanoideae</taxon>
        <taxon>Solaneae</taxon>
        <taxon>Solanum</taxon>
    </lineage>
</organism>